<dbReference type="AlphaFoldDB" id="E4TX44"/>
<dbReference type="PANTHER" id="PTHR34653:SF1">
    <property type="entry name" value="FLAGELLAR HOOK-BASAL BODY COMPLEX PROTEIN FLIE"/>
    <property type="match status" value="1"/>
</dbReference>
<dbReference type="PRINTS" id="PR01006">
    <property type="entry name" value="FLGHOOKFLIE"/>
</dbReference>
<keyword evidence="3 4" id="KW-0975">Bacterial flagellum</keyword>
<comment type="similarity">
    <text evidence="2 4">Belongs to the FliE family.</text>
</comment>
<gene>
    <name evidence="4" type="primary">fliE</name>
    <name evidence="6" type="ordered locus">Sulku_2250</name>
</gene>
<keyword evidence="7" id="KW-1185">Reference proteome</keyword>
<dbReference type="Proteomes" id="UP000008721">
    <property type="component" value="Chromosome"/>
</dbReference>
<dbReference type="NCBIfam" id="TIGR00205">
    <property type="entry name" value="fliE"/>
    <property type="match status" value="1"/>
</dbReference>
<keyword evidence="6" id="KW-0282">Flagellum</keyword>
<dbReference type="InterPro" id="IPR001624">
    <property type="entry name" value="FliE"/>
</dbReference>
<dbReference type="STRING" id="709032.Sulku_2250"/>
<evidence type="ECO:0000313" key="6">
    <source>
        <dbReference type="EMBL" id="ADR34910.1"/>
    </source>
</evidence>
<dbReference type="GO" id="GO:0003774">
    <property type="term" value="F:cytoskeletal motor activity"/>
    <property type="evidence" value="ECO:0007669"/>
    <property type="project" value="InterPro"/>
</dbReference>
<dbReference type="HAMAP" id="MF_00724">
    <property type="entry name" value="FliE"/>
    <property type="match status" value="1"/>
</dbReference>
<dbReference type="KEGG" id="sku:Sulku_2250"/>
<dbReference type="GO" id="GO:0005198">
    <property type="term" value="F:structural molecule activity"/>
    <property type="evidence" value="ECO:0007669"/>
    <property type="project" value="UniProtKB-UniRule"/>
</dbReference>
<organism evidence="6 7">
    <name type="scientific">Sulfuricurvum kujiense (strain ATCC BAA-921 / DSM 16994 / JCM 11577 / YK-1)</name>
    <dbReference type="NCBI Taxonomy" id="709032"/>
    <lineage>
        <taxon>Bacteria</taxon>
        <taxon>Pseudomonadati</taxon>
        <taxon>Campylobacterota</taxon>
        <taxon>Epsilonproteobacteria</taxon>
        <taxon>Campylobacterales</taxon>
        <taxon>Sulfurimonadaceae</taxon>
        <taxon>Sulfuricurvum</taxon>
    </lineage>
</organism>
<keyword evidence="6" id="KW-0966">Cell projection</keyword>
<dbReference type="eggNOG" id="COG1677">
    <property type="taxonomic scope" value="Bacteria"/>
</dbReference>
<dbReference type="PANTHER" id="PTHR34653">
    <property type="match status" value="1"/>
</dbReference>
<dbReference type="RefSeq" id="WP_013461107.1">
    <property type="nucleotide sequence ID" value="NC_014762.1"/>
</dbReference>
<evidence type="ECO:0000256" key="2">
    <source>
        <dbReference type="ARBA" id="ARBA00009272"/>
    </source>
</evidence>
<dbReference type="HOGENOM" id="CLU_147249_3_1_7"/>
<evidence type="ECO:0000256" key="3">
    <source>
        <dbReference type="ARBA" id="ARBA00023143"/>
    </source>
</evidence>
<evidence type="ECO:0000256" key="4">
    <source>
        <dbReference type="HAMAP-Rule" id="MF_00724"/>
    </source>
</evidence>
<evidence type="ECO:0000313" key="7">
    <source>
        <dbReference type="Proteomes" id="UP000008721"/>
    </source>
</evidence>
<proteinExistence type="inferred from homology"/>
<protein>
    <recommendedName>
        <fullName evidence="4 5">Flagellar hook-basal body complex protein FliE</fullName>
    </recommendedName>
</protein>
<accession>E4TX44</accession>
<dbReference type="OrthoDB" id="285952at2"/>
<evidence type="ECO:0000256" key="1">
    <source>
        <dbReference type="ARBA" id="ARBA00004117"/>
    </source>
</evidence>
<name>E4TX44_SULKY</name>
<sequence length="100" mass="10780">MTNIHSLKSLSTADLLANKSGNAVEGSSTDFAQELKNALGNVNQMQVDGEKAMSDIATGSVKDLHQAAIAIDKAEISMKLMLEVRNKALNAYKEITRTQM</sequence>
<dbReference type="Pfam" id="PF02049">
    <property type="entry name" value="FliE"/>
    <property type="match status" value="1"/>
</dbReference>
<dbReference type="GO" id="GO:0009425">
    <property type="term" value="C:bacterial-type flagellum basal body"/>
    <property type="evidence" value="ECO:0007669"/>
    <property type="project" value="UniProtKB-SubCell"/>
</dbReference>
<dbReference type="GO" id="GO:0071973">
    <property type="term" value="P:bacterial-type flagellum-dependent cell motility"/>
    <property type="evidence" value="ECO:0007669"/>
    <property type="project" value="InterPro"/>
</dbReference>
<dbReference type="EMBL" id="CP002355">
    <property type="protein sequence ID" value="ADR34910.1"/>
    <property type="molecule type" value="Genomic_DNA"/>
</dbReference>
<reference evidence="6 7" key="1">
    <citation type="journal article" date="2012" name="Stand. Genomic Sci.">
        <title>Complete genome sequence of the sulfur compounds oxidizing chemolithoautotroph Sulfuricurvum kujiense type strain (YK-1(T)).</title>
        <authorList>
            <person name="Han C."/>
            <person name="Kotsyurbenko O."/>
            <person name="Chertkov O."/>
            <person name="Held B."/>
            <person name="Lapidus A."/>
            <person name="Nolan M."/>
            <person name="Lucas S."/>
            <person name="Hammon N."/>
            <person name="Deshpande S."/>
            <person name="Cheng J.F."/>
            <person name="Tapia R."/>
            <person name="Goodwin L.A."/>
            <person name="Pitluck S."/>
            <person name="Liolios K."/>
            <person name="Pagani I."/>
            <person name="Ivanova N."/>
            <person name="Mavromatis K."/>
            <person name="Mikhailova N."/>
            <person name="Pati A."/>
            <person name="Chen A."/>
            <person name="Palaniappan K."/>
            <person name="Land M."/>
            <person name="Hauser L."/>
            <person name="Chang Y.J."/>
            <person name="Jeffries C.D."/>
            <person name="Brambilla E.M."/>
            <person name="Rohde M."/>
            <person name="Spring S."/>
            <person name="Sikorski J."/>
            <person name="Goker M."/>
            <person name="Woyke T."/>
            <person name="Bristow J."/>
            <person name="Eisen J.A."/>
            <person name="Markowitz V."/>
            <person name="Hugenholtz P."/>
            <person name="Kyrpides N.C."/>
            <person name="Klenk H.P."/>
            <person name="Detter J.C."/>
        </authorList>
    </citation>
    <scope>NUCLEOTIDE SEQUENCE [LARGE SCALE GENOMIC DNA]</scope>
    <source>
        <strain evidence="7">ATCC BAA-921 / DSM 16994 / JCM 11577 / YK-1</strain>
    </source>
</reference>
<keyword evidence="6" id="KW-0969">Cilium</keyword>
<comment type="subcellular location">
    <subcellularLocation>
        <location evidence="1 4">Bacterial flagellum basal body</location>
    </subcellularLocation>
</comment>
<evidence type="ECO:0000256" key="5">
    <source>
        <dbReference type="NCBIfam" id="TIGR00205"/>
    </source>
</evidence>